<reference evidence="2 3" key="1">
    <citation type="submission" date="2018-08" db="EMBL/GenBank/DDBJ databases">
        <title>A genome reference for cultivated species of the human gut microbiota.</title>
        <authorList>
            <person name="Zou Y."/>
            <person name="Xue W."/>
            <person name="Luo G."/>
        </authorList>
    </citation>
    <scope>NUCLEOTIDE SEQUENCE [LARGE SCALE GENOMIC DNA]</scope>
    <source>
        <strain evidence="2 3">AM42-1AC</strain>
    </source>
</reference>
<dbReference type="RefSeq" id="WP_118581709.1">
    <property type="nucleotide sequence ID" value="NZ_CABJFX010000016.1"/>
</dbReference>
<dbReference type="Proteomes" id="UP000283492">
    <property type="component" value="Unassembled WGS sequence"/>
</dbReference>
<proteinExistence type="predicted"/>
<feature type="transmembrane region" description="Helical" evidence="1">
    <location>
        <begin position="71"/>
        <end position="90"/>
    </location>
</feature>
<feature type="transmembrane region" description="Helical" evidence="1">
    <location>
        <begin position="12"/>
        <end position="31"/>
    </location>
</feature>
<name>A0A413TT38_9FIRM</name>
<dbReference type="EMBL" id="QSFX01000016">
    <property type="protein sequence ID" value="RHA88048.1"/>
    <property type="molecule type" value="Genomic_DNA"/>
</dbReference>
<comment type="caution">
    <text evidence="2">The sequence shown here is derived from an EMBL/GenBank/DDBJ whole genome shotgun (WGS) entry which is preliminary data.</text>
</comment>
<organism evidence="2 3">
    <name type="scientific">Roseburia inulinivorans</name>
    <dbReference type="NCBI Taxonomy" id="360807"/>
    <lineage>
        <taxon>Bacteria</taxon>
        <taxon>Bacillati</taxon>
        <taxon>Bacillota</taxon>
        <taxon>Clostridia</taxon>
        <taxon>Lachnospirales</taxon>
        <taxon>Lachnospiraceae</taxon>
        <taxon>Roseburia</taxon>
    </lineage>
</organism>
<feature type="transmembrane region" description="Helical" evidence="1">
    <location>
        <begin position="128"/>
        <end position="153"/>
    </location>
</feature>
<sequence length="217" mass="24174">MEKSKLILKNFFGIIFVDIFFLGTELIAAYIEGKPIKIISSINISCFVILLILTIIRLIRKDYEISMYSALLLFGCSLSWVIPVLLYGSIFGKNTGIITGILYVISIGIGILIPVIQGKVDRRKTFWVIIEKIAITAATIMVSVLIVLGRIFRGAHGGRLMQKTMSISATGKLMWWIVFISAMILGGFSVFGMIGISQNPNSEFNQKRRRNGRKSCS</sequence>
<feature type="transmembrane region" description="Helical" evidence="1">
    <location>
        <begin position="96"/>
        <end position="116"/>
    </location>
</feature>
<gene>
    <name evidence="2" type="ORF">DW914_09685</name>
</gene>
<dbReference type="AlphaFoldDB" id="A0A413TT38"/>
<evidence type="ECO:0000256" key="1">
    <source>
        <dbReference type="SAM" id="Phobius"/>
    </source>
</evidence>
<protein>
    <submittedName>
        <fullName evidence="2">Uncharacterized protein</fullName>
    </submittedName>
</protein>
<feature type="transmembrane region" description="Helical" evidence="1">
    <location>
        <begin position="37"/>
        <end position="59"/>
    </location>
</feature>
<accession>A0A413TT38</accession>
<evidence type="ECO:0000313" key="2">
    <source>
        <dbReference type="EMBL" id="RHA88048.1"/>
    </source>
</evidence>
<keyword evidence="1" id="KW-1133">Transmembrane helix</keyword>
<keyword evidence="1" id="KW-0812">Transmembrane</keyword>
<feature type="transmembrane region" description="Helical" evidence="1">
    <location>
        <begin position="173"/>
        <end position="196"/>
    </location>
</feature>
<keyword evidence="1" id="KW-0472">Membrane</keyword>
<evidence type="ECO:0000313" key="3">
    <source>
        <dbReference type="Proteomes" id="UP000283492"/>
    </source>
</evidence>